<evidence type="ECO:0000313" key="2">
    <source>
        <dbReference type="EMBL" id="KAH7276077.1"/>
    </source>
</evidence>
<dbReference type="SUPFAM" id="SSF55729">
    <property type="entry name" value="Acyl-CoA N-acyltransferases (Nat)"/>
    <property type="match status" value="1"/>
</dbReference>
<dbReference type="PANTHER" id="PTHR42791">
    <property type="entry name" value="GNAT FAMILY ACETYLTRANSFERASE"/>
    <property type="match status" value="1"/>
</dbReference>
<dbReference type="PANTHER" id="PTHR42791:SF2">
    <property type="entry name" value="N-ACETYLTRANSFERASE DOMAIN-CONTAINING PROTEIN"/>
    <property type="match status" value="1"/>
</dbReference>
<feature type="domain" description="N-acetyltransferase" evidence="1">
    <location>
        <begin position="3"/>
        <end position="214"/>
    </location>
</feature>
<organism evidence="2 3">
    <name type="scientific">Fusarium solani</name>
    <name type="common">Filamentous fungus</name>
    <dbReference type="NCBI Taxonomy" id="169388"/>
    <lineage>
        <taxon>Eukaryota</taxon>
        <taxon>Fungi</taxon>
        <taxon>Dikarya</taxon>
        <taxon>Ascomycota</taxon>
        <taxon>Pezizomycotina</taxon>
        <taxon>Sordariomycetes</taxon>
        <taxon>Hypocreomycetidae</taxon>
        <taxon>Hypocreales</taxon>
        <taxon>Nectriaceae</taxon>
        <taxon>Fusarium</taxon>
        <taxon>Fusarium solani species complex</taxon>
    </lineage>
</organism>
<keyword evidence="3" id="KW-1185">Reference proteome</keyword>
<dbReference type="Pfam" id="PF00583">
    <property type="entry name" value="Acetyltransf_1"/>
    <property type="match status" value="1"/>
</dbReference>
<gene>
    <name evidence="2" type="ORF">B0J15DRAFT_531534</name>
</gene>
<dbReference type="Gene3D" id="3.40.630.30">
    <property type="match status" value="1"/>
</dbReference>
<accession>A0A9P9L8D8</accession>
<dbReference type="OrthoDB" id="10017208at2759"/>
<sequence length="221" mass="24471">MALRLRIATESDLDAVADVATASFSPQTDAISAHLFPAHLKPEGEAYAHAARPWRLARKTDRFHSQRTTLVVAVDEALSGKVVGFALWEKPVRGEEHGQPEAAPIKPPCATLDHAAFDEMRRVLGEDHSKRFGEKGADNVWHLDMLGVDPSQQRRGIGKMLVQWVFEEANKYGEDCYLVATPAGLPLYRAHGFEELGVLELFGVPHTSMIRKGRNIKPLDS</sequence>
<reference evidence="2" key="1">
    <citation type="journal article" date="2021" name="Nat. Commun.">
        <title>Genetic determinants of endophytism in the Arabidopsis root mycobiome.</title>
        <authorList>
            <person name="Mesny F."/>
            <person name="Miyauchi S."/>
            <person name="Thiergart T."/>
            <person name="Pickel B."/>
            <person name="Atanasova L."/>
            <person name="Karlsson M."/>
            <person name="Huettel B."/>
            <person name="Barry K.W."/>
            <person name="Haridas S."/>
            <person name="Chen C."/>
            <person name="Bauer D."/>
            <person name="Andreopoulos W."/>
            <person name="Pangilinan J."/>
            <person name="LaButti K."/>
            <person name="Riley R."/>
            <person name="Lipzen A."/>
            <person name="Clum A."/>
            <person name="Drula E."/>
            <person name="Henrissat B."/>
            <person name="Kohler A."/>
            <person name="Grigoriev I.V."/>
            <person name="Martin F.M."/>
            <person name="Hacquard S."/>
        </authorList>
    </citation>
    <scope>NUCLEOTIDE SEQUENCE</scope>
    <source>
        <strain evidence="2">FSSC 5 MPI-SDFR-AT-0091</strain>
    </source>
</reference>
<name>A0A9P9L8D8_FUSSL</name>
<dbReference type="PROSITE" id="PS51186">
    <property type="entry name" value="GNAT"/>
    <property type="match status" value="1"/>
</dbReference>
<dbReference type="CDD" id="cd04301">
    <property type="entry name" value="NAT_SF"/>
    <property type="match status" value="1"/>
</dbReference>
<protein>
    <submittedName>
        <fullName evidence="2">Acyl-CoA N-acyltransferase</fullName>
    </submittedName>
</protein>
<dbReference type="InterPro" id="IPR052523">
    <property type="entry name" value="Trichothecene_AcTrans"/>
</dbReference>
<evidence type="ECO:0000313" key="3">
    <source>
        <dbReference type="Proteomes" id="UP000736672"/>
    </source>
</evidence>
<dbReference type="Proteomes" id="UP000736672">
    <property type="component" value="Unassembled WGS sequence"/>
</dbReference>
<evidence type="ECO:0000259" key="1">
    <source>
        <dbReference type="PROSITE" id="PS51186"/>
    </source>
</evidence>
<comment type="caution">
    <text evidence="2">The sequence shown here is derived from an EMBL/GenBank/DDBJ whole genome shotgun (WGS) entry which is preliminary data.</text>
</comment>
<dbReference type="AlphaFoldDB" id="A0A9P9L8D8"/>
<dbReference type="InterPro" id="IPR016181">
    <property type="entry name" value="Acyl_CoA_acyltransferase"/>
</dbReference>
<proteinExistence type="predicted"/>
<dbReference type="GO" id="GO:0016747">
    <property type="term" value="F:acyltransferase activity, transferring groups other than amino-acyl groups"/>
    <property type="evidence" value="ECO:0007669"/>
    <property type="project" value="InterPro"/>
</dbReference>
<dbReference type="InterPro" id="IPR000182">
    <property type="entry name" value="GNAT_dom"/>
</dbReference>
<dbReference type="EMBL" id="JAGTJS010000001">
    <property type="protein sequence ID" value="KAH7276077.1"/>
    <property type="molecule type" value="Genomic_DNA"/>
</dbReference>